<feature type="region of interest" description="Disordered" evidence="2">
    <location>
        <begin position="84"/>
        <end position="164"/>
    </location>
</feature>
<proteinExistence type="predicted"/>
<reference evidence="4" key="1">
    <citation type="journal article" date="2020" name="New Phytol.">
        <title>Comparative genomics reveals dynamic genome evolution in host specialist ectomycorrhizal fungi.</title>
        <authorList>
            <person name="Lofgren L.A."/>
            <person name="Nguyen N.H."/>
            <person name="Vilgalys R."/>
            <person name="Ruytinx J."/>
            <person name="Liao H.L."/>
            <person name="Branco S."/>
            <person name="Kuo A."/>
            <person name="LaButti K."/>
            <person name="Lipzen A."/>
            <person name="Andreopoulos W."/>
            <person name="Pangilinan J."/>
            <person name="Riley R."/>
            <person name="Hundley H."/>
            <person name="Na H."/>
            <person name="Barry K."/>
            <person name="Grigoriev I.V."/>
            <person name="Stajich J.E."/>
            <person name="Kennedy P.G."/>
        </authorList>
    </citation>
    <scope>NUCLEOTIDE SEQUENCE</scope>
    <source>
        <strain evidence="4">FC423</strain>
    </source>
</reference>
<accession>A0A9P7FHI1</accession>
<feature type="region of interest" description="Disordered" evidence="2">
    <location>
        <begin position="454"/>
        <end position="483"/>
    </location>
</feature>
<dbReference type="GO" id="GO:0046983">
    <property type="term" value="F:protein dimerization activity"/>
    <property type="evidence" value="ECO:0007669"/>
    <property type="project" value="InterPro"/>
</dbReference>
<dbReference type="InterPro" id="IPR008906">
    <property type="entry name" value="HATC_C_dom"/>
</dbReference>
<feature type="repeat" description="WD" evidence="1">
    <location>
        <begin position="341"/>
        <end position="382"/>
    </location>
</feature>
<dbReference type="SUPFAM" id="SSF50978">
    <property type="entry name" value="WD40 repeat-like"/>
    <property type="match status" value="1"/>
</dbReference>
<dbReference type="PROSITE" id="PS50294">
    <property type="entry name" value="WD_REPEATS_REGION"/>
    <property type="match status" value="2"/>
</dbReference>
<evidence type="ECO:0000313" key="5">
    <source>
        <dbReference type="Proteomes" id="UP000823399"/>
    </source>
</evidence>
<feature type="region of interest" description="Disordered" evidence="2">
    <location>
        <begin position="26"/>
        <end position="45"/>
    </location>
</feature>
<feature type="region of interest" description="Disordered" evidence="2">
    <location>
        <begin position="553"/>
        <end position="606"/>
    </location>
</feature>
<comment type="caution">
    <text evidence="4">The sequence shown here is derived from an EMBL/GenBank/DDBJ whole genome shotgun (WGS) entry which is preliminary data.</text>
</comment>
<evidence type="ECO:0000256" key="2">
    <source>
        <dbReference type="SAM" id="MobiDB-lite"/>
    </source>
</evidence>
<dbReference type="InterPro" id="IPR036322">
    <property type="entry name" value="WD40_repeat_dom_sf"/>
</dbReference>
<protein>
    <recommendedName>
        <fullName evidence="3">HAT C-terminal dimerisation domain-containing protein</fullName>
    </recommendedName>
</protein>
<dbReference type="Pfam" id="PF00400">
    <property type="entry name" value="WD40"/>
    <property type="match status" value="2"/>
</dbReference>
<evidence type="ECO:0000313" key="4">
    <source>
        <dbReference type="EMBL" id="KAG2117194.1"/>
    </source>
</evidence>
<dbReference type="Proteomes" id="UP000823399">
    <property type="component" value="Unassembled WGS sequence"/>
</dbReference>
<dbReference type="OrthoDB" id="3241084at2759"/>
<keyword evidence="5" id="KW-1185">Reference proteome</keyword>
<feature type="repeat" description="WD" evidence="1">
    <location>
        <begin position="383"/>
        <end position="416"/>
    </location>
</feature>
<dbReference type="SMART" id="SM00320">
    <property type="entry name" value="WD40"/>
    <property type="match status" value="2"/>
</dbReference>
<evidence type="ECO:0000256" key="1">
    <source>
        <dbReference type="PROSITE-ProRule" id="PRU00221"/>
    </source>
</evidence>
<evidence type="ECO:0000259" key="3">
    <source>
        <dbReference type="Pfam" id="PF05699"/>
    </source>
</evidence>
<dbReference type="SUPFAM" id="SSF53098">
    <property type="entry name" value="Ribonuclease H-like"/>
    <property type="match status" value="1"/>
</dbReference>
<dbReference type="InterPro" id="IPR012337">
    <property type="entry name" value="RNaseH-like_sf"/>
</dbReference>
<dbReference type="EMBL" id="JABBWM010000005">
    <property type="protein sequence ID" value="KAG2117194.1"/>
    <property type="molecule type" value="Genomic_DNA"/>
</dbReference>
<dbReference type="RefSeq" id="XP_041298083.1">
    <property type="nucleotide sequence ID" value="XM_041443458.1"/>
</dbReference>
<dbReference type="Pfam" id="PF05699">
    <property type="entry name" value="Dimer_Tnp_hAT"/>
    <property type="match status" value="1"/>
</dbReference>
<dbReference type="Gene3D" id="2.130.10.10">
    <property type="entry name" value="YVTN repeat-like/Quinoprotein amine dehydrogenase"/>
    <property type="match status" value="1"/>
</dbReference>
<keyword evidence="1" id="KW-0853">WD repeat</keyword>
<dbReference type="GeneID" id="64705717"/>
<dbReference type="AlphaFoldDB" id="A0A9P7FHI1"/>
<dbReference type="PANTHER" id="PTHR19879:SF9">
    <property type="entry name" value="TRANSCRIPTION INITIATION FACTOR TFIID SUBUNIT 5"/>
    <property type="match status" value="1"/>
</dbReference>
<dbReference type="PROSITE" id="PS50082">
    <property type="entry name" value="WD_REPEATS_2"/>
    <property type="match status" value="2"/>
</dbReference>
<gene>
    <name evidence="4" type="ORF">F5147DRAFT_811542</name>
</gene>
<feature type="compositionally biased region" description="Polar residues" evidence="2">
    <location>
        <begin position="560"/>
        <end position="592"/>
    </location>
</feature>
<sequence length="638" mass="69817">MMSEDCCALNADGTLKDASEITFFNDPDDEVPLPQPSSSTTSAKDTFSILLKAGRTPATVAAGSRRSGWPSKLSARIRDVDNACGLSSSTNPRKRALSSATDHPPRKKTAMRILSPLDSEDEEIPSTPDLGESSADELIPQPEVDDEVDESKSENGCTTTLSKSERTADVRTIFTRLPDGWFDKYYQAPPAPGLQPKEPLAMSTTKASICYGASWMRDAIMERQATDHRTRDPHQELSAYLTSPLEETDDVVAWWGLHSMQYPTLARVARDYLPIQGSAVPSERAFSSAGITSTLRRNALAPSTFSALQLMKAAYKNGHVSAAVEAEETWNTKTWKQTALLEAHTDRVWAIAISPNDRILASASLVYTVLLWNLDNGQLIGSPLQHANYLYCVSFSEDGKLLATGCRDRNPYTWDVAAIFRETNLDDLLSDSKLALHTSATQYPVQRRPPAYRIPQGFFDGVPPNRSHSSARSRSHSSASPGSTLLSRLFHRNRSPSSAHATSPSSPLDWARNILKRCAPRDEGIKLQGRSPAVVEVPYAKGKRRNACAREKRKILFPSKNPTTSSSRPPKPNVTQPSSQPQAVMSGSSTAPSVGDATGIATTLTPSRPDATIRQAGLWTRFWLFLGCLSPEYTDSNH</sequence>
<dbReference type="InterPro" id="IPR015943">
    <property type="entry name" value="WD40/YVTN_repeat-like_dom_sf"/>
</dbReference>
<organism evidence="4 5">
    <name type="scientific">Suillus discolor</name>
    <dbReference type="NCBI Taxonomy" id="1912936"/>
    <lineage>
        <taxon>Eukaryota</taxon>
        <taxon>Fungi</taxon>
        <taxon>Dikarya</taxon>
        <taxon>Basidiomycota</taxon>
        <taxon>Agaricomycotina</taxon>
        <taxon>Agaricomycetes</taxon>
        <taxon>Agaricomycetidae</taxon>
        <taxon>Boletales</taxon>
        <taxon>Suillineae</taxon>
        <taxon>Suillaceae</taxon>
        <taxon>Suillus</taxon>
    </lineage>
</organism>
<feature type="compositionally biased region" description="Polar residues" evidence="2">
    <location>
        <begin position="36"/>
        <end position="45"/>
    </location>
</feature>
<feature type="domain" description="HAT C-terminal dimerisation" evidence="3">
    <location>
        <begin position="236"/>
        <end position="312"/>
    </location>
</feature>
<dbReference type="PANTHER" id="PTHR19879">
    <property type="entry name" value="TRANSCRIPTION INITIATION FACTOR TFIID"/>
    <property type="match status" value="1"/>
</dbReference>
<name>A0A9P7FHI1_9AGAM</name>
<dbReference type="InterPro" id="IPR001680">
    <property type="entry name" value="WD40_rpt"/>
</dbReference>